<dbReference type="Proteomes" id="UP001195483">
    <property type="component" value="Unassembled WGS sequence"/>
</dbReference>
<evidence type="ECO:0000313" key="9">
    <source>
        <dbReference type="EMBL" id="KAK3588080.1"/>
    </source>
</evidence>
<dbReference type="SUPFAM" id="SSF52540">
    <property type="entry name" value="P-loop containing nucleoside triphosphate hydrolases"/>
    <property type="match status" value="1"/>
</dbReference>
<dbReference type="Pfam" id="PF05729">
    <property type="entry name" value="NACHT"/>
    <property type="match status" value="1"/>
</dbReference>
<dbReference type="GO" id="GO:0045087">
    <property type="term" value="P:innate immune response"/>
    <property type="evidence" value="ECO:0007669"/>
    <property type="project" value="UniProtKB-KW"/>
</dbReference>
<dbReference type="PANTHER" id="PTHR46312">
    <property type="entry name" value="NACHT DOMAIN-CONTAINING PROTEIN"/>
    <property type="match status" value="1"/>
</dbReference>
<dbReference type="InterPro" id="IPR007111">
    <property type="entry name" value="NACHT_NTPase"/>
</dbReference>
<keyword evidence="5" id="KW-0067">ATP-binding</keyword>
<keyword evidence="10" id="KW-1185">Reference proteome</keyword>
<dbReference type="AlphaFoldDB" id="A0AAE0S9W7"/>
<dbReference type="PANTHER" id="PTHR46312:SF2">
    <property type="entry name" value="NUCLEOTIDE-BINDING OLIGOMERIZATION DOMAIN-CONTAINING PROTEIN 2-LIKE"/>
    <property type="match status" value="1"/>
</dbReference>
<dbReference type="InterPro" id="IPR032675">
    <property type="entry name" value="LRR_dom_sf"/>
</dbReference>
<dbReference type="GO" id="GO:0005524">
    <property type="term" value="F:ATP binding"/>
    <property type="evidence" value="ECO:0007669"/>
    <property type="project" value="UniProtKB-KW"/>
</dbReference>
<evidence type="ECO:0000313" key="10">
    <source>
        <dbReference type="Proteomes" id="UP001195483"/>
    </source>
</evidence>
<sequence>MPSERGHMKDEEIQQIKKVYIRLKRDVDPIDLIDFFIQENLIDISEKDDVMSYNPNTKENRWLGFEKLLFNCGPRAYTVLLLALKETGYKALAAEIEQESETTEGHTESASSVSMAGNIKDSQFNRIKENLLGGYRSITSIQLSPFDENETGPLEDFYVNVTIDKDKSRSEHSHTHLEISHDEADENHRKVAFKERVRSYQQIFSPSNKRLYLRGLGGTGKTTYMRKILSDWCNLHSSENCTDRLSESAIQDQQTLTQYEFLFYVNFARYNGENCIIDMLYSQCPITEEECPKSVLTKLFTENPDKVLIILDALDESCSTPSFLGDILCRRFYPRVTFFTSVRPWKLLEMNLRRETHIDVLLDIEGFDEENAIKFAHFILHRYYGDKEFIEDFRKSLQEREIMSSFKSNPLLLLFLVHVWYRNKSLPNQYHELYIQILDCLVERYIRKANKKDISSDLHFSTFLGKSDFKIPSLQSTLLVRIFGNTFLKSLCRTAHHFLIHAEETATLVITKEELLKQLGTMDEDAFNVLLEIGILSKSDSLSPLNKLISVSFLHSTLQEFLASVFLIIDKNNLYRFFAALNSLDDILRNENIITFLCGLHPESGRKMFNRICEVCDNDQEIRLYRDNNDEIANNKITNLNRIHRTCLNTTQKRYPLNLTDLRVQSFEKLDSLLFTPKCLENVKSLYIVGGGQIHPLMSKLNMKLIEHLSLNYVQLDSRDLNLATPQNLRYLKLQSVTSNTRMESLLKGITECTNLQELCLKDMPMHDLILDLTTLRNLTTLRLEGLRLLSVECSETISRSISNCLHLRKLRLLNSTLRSFFPDLSNMSLLTYLALGPASSIDGSGQAMCRQLTNCRQMRFLLLKDISFQDCLLNFSTLCHLTDINLMSLRMNDDCCKALCSSLMDCTRLKSFHLKDTALKNGVLDFSRLTELTYLVLWSVSISNECSANICRTLSLCTRLEILDFHLLNLHKAILDVSSLTKLKKLNLSKLTMTSGCHQNILSSLSKCTQLRFPYISRTKIHD</sequence>
<reference evidence="9" key="2">
    <citation type="journal article" date="2021" name="Genome Biol. Evol.">
        <title>Developing a high-quality reference genome for a parasitic bivalve with doubly uniparental inheritance (Bivalvia: Unionida).</title>
        <authorList>
            <person name="Smith C.H."/>
        </authorList>
    </citation>
    <scope>NUCLEOTIDE SEQUENCE</scope>
    <source>
        <strain evidence="9">CHS0354</strain>
        <tissue evidence="9">Mantle</tissue>
    </source>
</reference>
<evidence type="ECO:0000259" key="7">
    <source>
        <dbReference type="PROSITE" id="PS50209"/>
    </source>
</evidence>
<accession>A0AAE0S9W7</accession>
<dbReference type="InterPro" id="IPR001315">
    <property type="entry name" value="CARD"/>
</dbReference>
<evidence type="ECO:0000256" key="4">
    <source>
        <dbReference type="ARBA" id="ARBA00022741"/>
    </source>
</evidence>
<evidence type="ECO:0000256" key="5">
    <source>
        <dbReference type="ARBA" id="ARBA00022840"/>
    </source>
</evidence>
<dbReference type="GO" id="GO:0005737">
    <property type="term" value="C:cytoplasm"/>
    <property type="evidence" value="ECO:0007669"/>
    <property type="project" value="UniProtKB-SubCell"/>
</dbReference>
<proteinExistence type="predicted"/>
<reference evidence="9" key="3">
    <citation type="submission" date="2023-05" db="EMBL/GenBank/DDBJ databases">
        <authorList>
            <person name="Smith C.H."/>
        </authorList>
    </citation>
    <scope>NUCLEOTIDE SEQUENCE</scope>
    <source>
        <strain evidence="9">CHS0354</strain>
        <tissue evidence="9">Mantle</tissue>
    </source>
</reference>
<dbReference type="CDD" id="cd01671">
    <property type="entry name" value="CARD"/>
    <property type="match status" value="1"/>
</dbReference>
<comment type="caution">
    <text evidence="9">The sequence shown here is derived from an EMBL/GenBank/DDBJ whole genome shotgun (WGS) entry which is preliminary data.</text>
</comment>
<keyword evidence="2" id="KW-0963">Cytoplasm</keyword>
<dbReference type="SUPFAM" id="SSF52047">
    <property type="entry name" value="RNI-like"/>
    <property type="match status" value="1"/>
</dbReference>
<comment type="subcellular location">
    <subcellularLocation>
        <location evidence="1">Cytoplasm</location>
    </subcellularLocation>
</comment>
<keyword evidence="3" id="KW-0399">Innate immunity</keyword>
<dbReference type="Gene3D" id="3.80.10.10">
    <property type="entry name" value="Ribonuclease Inhibitor"/>
    <property type="match status" value="2"/>
</dbReference>
<name>A0AAE0S9W7_9BIVA</name>
<evidence type="ECO:0000256" key="6">
    <source>
        <dbReference type="ARBA" id="ARBA00022859"/>
    </source>
</evidence>
<dbReference type="InterPro" id="IPR011029">
    <property type="entry name" value="DEATH-like_dom_sf"/>
</dbReference>
<dbReference type="Gene3D" id="3.40.50.300">
    <property type="entry name" value="P-loop containing nucleotide triphosphate hydrolases"/>
    <property type="match status" value="1"/>
</dbReference>
<dbReference type="PROSITE" id="PS50209">
    <property type="entry name" value="CARD"/>
    <property type="match status" value="1"/>
</dbReference>
<keyword evidence="6" id="KW-0391">Immunity</keyword>
<dbReference type="SUPFAM" id="SSF47986">
    <property type="entry name" value="DEATH domain"/>
    <property type="match status" value="1"/>
</dbReference>
<feature type="domain" description="NACHT" evidence="8">
    <location>
        <begin position="209"/>
        <end position="344"/>
    </location>
</feature>
<dbReference type="InterPro" id="IPR027417">
    <property type="entry name" value="P-loop_NTPase"/>
</dbReference>
<dbReference type="EMBL" id="JAEAOA010000745">
    <property type="protein sequence ID" value="KAK3588080.1"/>
    <property type="molecule type" value="Genomic_DNA"/>
</dbReference>
<dbReference type="GO" id="GO:0042981">
    <property type="term" value="P:regulation of apoptotic process"/>
    <property type="evidence" value="ECO:0007669"/>
    <property type="project" value="InterPro"/>
</dbReference>
<evidence type="ECO:0000256" key="3">
    <source>
        <dbReference type="ARBA" id="ARBA00022588"/>
    </source>
</evidence>
<evidence type="ECO:0008006" key="11">
    <source>
        <dbReference type="Google" id="ProtNLM"/>
    </source>
</evidence>
<feature type="domain" description="CARD" evidence="7">
    <location>
        <begin position="8"/>
        <end position="99"/>
    </location>
</feature>
<evidence type="ECO:0000256" key="1">
    <source>
        <dbReference type="ARBA" id="ARBA00004496"/>
    </source>
</evidence>
<evidence type="ECO:0000256" key="2">
    <source>
        <dbReference type="ARBA" id="ARBA00022490"/>
    </source>
</evidence>
<dbReference type="PROSITE" id="PS50837">
    <property type="entry name" value="NACHT"/>
    <property type="match status" value="1"/>
</dbReference>
<gene>
    <name evidence="9" type="ORF">CHS0354_012133</name>
</gene>
<dbReference type="Gene3D" id="1.10.533.10">
    <property type="entry name" value="Death Domain, Fas"/>
    <property type="match status" value="1"/>
</dbReference>
<reference evidence="9" key="1">
    <citation type="journal article" date="2021" name="Genome Biol. Evol.">
        <title>A High-Quality Reference Genome for a Parasitic Bivalve with Doubly Uniparental Inheritance (Bivalvia: Unionida).</title>
        <authorList>
            <person name="Smith C.H."/>
        </authorList>
    </citation>
    <scope>NUCLEOTIDE SEQUENCE</scope>
    <source>
        <strain evidence="9">CHS0354</strain>
    </source>
</reference>
<keyword evidence="4" id="KW-0547">Nucleotide-binding</keyword>
<protein>
    <recommendedName>
        <fullName evidence="11">NACHT domain-containing protein</fullName>
    </recommendedName>
</protein>
<organism evidence="9 10">
    <name type="scientific">Potamilus streckersoni</name>
    <dbReference type="NCBI Taxonomy" id="2493646"/>
    <lineage>
        <taxon>Eukaryota</taxon>
        <taxon>Metazoa</taxon>
        <taxon>Spiralia</taxon>
        <taxon>Lophotrochozoa</taxon>
        <taxon>Mollusca</taxon>
        <taxon>Bivalvia</taxon>
        <taxon>Autobranchia</taxon>
        <taxon>Heteroconchia</taxon>
        <taxon>Palaeoheterodonta</taxon>
        <taxon>Unionida</taxon>
        <taxon>Unionoidea</taxon>
        <taxon>Unionidae</taxon>
        <taxon>Ambleminae</taxon>
        <taxon>Lampsilini</taxon>
        <taxon>Potamilus</taxon>
    </lineage>
</organism>
<evidence type="ECO:0000259" key="8">
    <source>
        <dbReference type="PROSITE" id="PS50837"/>
    </source>
</evidence>